<protein>
    <submittedName>
        <fullName evidence="7">LysR family transcriptional regulator</fullName>
    </submittedName>
</protein>
<dbReference type="GO" id="GO:0000976">
    <property type="term" value="F:transcription cis-regulatory region binding"/>
    <property type="evidence" value="ECO:0007669"/>
    <property type="project" value="TreeGrafter"/>
</dbReference>
<evidence type="ECO:0000313" key="8">
    <source>
        <dbReference type="Proteomes" id="UP000464787"/>
    </source>
</evidence>
<keyword evidence="2" id="KW-0805">Transcription regulation</keyword>
<dbReference type="Proteomes" id="UP000464787">
    <property type="component" value="Chromosome"/>
</dbReference>
<dbReference type="Pfam" id="PF03466">
    <property type="entry name" value="LysR_substrate"/>
    <property type="match status" value="1"/>
</dbReference>
<evidence type="ECO:0000256" key="2">
    <source>
        <dbReference type="ARBA" id="ARBA00023015"/>
    </source>
</evidence>
<dbReference type="Gene3D" id="3.40.190.10">
    <property type="entry name" value="Periplasmic binding protein-like II"/>
    <property type="match status" value="2"/>
</dbReference>
<evidence type="ECO:0000256" key="5">
    <source>
        <dbReference type="SAM" id="MobiDB-lite"/>
    </source>
</evidence>
<dbReference type="InterPro" id="IPR036390">
    <property type="entry name" value="WH_DNA-bd_sf"/>
</dbReference>
<dbReference type="PANTHER" id="PTHR30126:SF2">
    <property type="entry name" value="HTH-TYPE TRANSCRIPTIONAL REGULATOR YJIE"/>
    <property type="match status" value="1"/>
</dbReference>
<dbReference type="PROSITE" id="PS50931">
    <property type="entry name" value="HTH_LYSR"/>
    <property type="match status" value="1"/>
</dbReference>
<dbReference type="Pfam" id="PF00126">
    <property type="entry name" value="HTH_1"/>
    <property type="match status" value="1"/>
</dbReference>
<reference evidence="7 8" key="1">
    <citation type="submission" date="2020-01" db="EMBL/GenBank/DDBJ databases">
        <title>Genome sequencing of strain KACC 21265.</title>
        <authorList>
            <person name="Heo J."/>
            <person name="Kim S.-J."/>
            <person name="Kim J.-S."/>
            <person name="Hong S.-B."/>
            <person name="Kwon S.-W."/>
        </authorList>
    </citation>
    <scope>NUCLEOTIDE SEQUENCE [LARGE SCALE GENOMIC DNA]</scope>
    <source>
        <strain evidence="7 8">KACC 21265</strain>
    </source>
</reference>
<dbReference type="Gene3D" id="1.10.10.10">
    <property type="entry name" value="Winged helix-like DNA-binding domain superfamily/Winged helix DNA-binding domain"/>
    <property type="match status" value="1"/>
</dbReference>
<name>A0A857J273_9BURK</name>
<evidence type="ECO:0000256" key="1">
    <source>
        <dbReference type="ARBA" id="ARBA00009437"/>
    </source>
</evidence>
<dbReference type="AlphaFoldDB" id="A0A857J273"/>
<gene>
    <name evidence="7" type="ORF">GT347_06815</name>
</gene>
<dbReference type="InterPro" id="IPR005119">
    <property type="entry name" value="LysR_subst-bd"/>
</dbReference>
<dbReference type="InterPro" id="IPR000847">
    <property type="entry name" value="LysR_HTH_N"/>
</dbReference>
<dbReference type="GO" id="GO:0003700">
    <property type="term" value="F:DNA-binding transcription factor activity"/>
    <property type="evidence" value="ECO:0007669"/>
    <property type="project" value="InterPro"/>
</dbReference>
<dbReference type="PANTHER" id="PTHR30126">
    <property type="entry name" value="HTH-TYPE TRANSCRIPTIONAL REGULATOR"/>
    <property type="match status" value="1"/>
</dbReference>
<evidence type="ECO:0000259" key="6">
    <source>
        <dbReference type="PROSITE" id="PS50931"/>
    </source>
</evidence>
<keyword evidence="3" id="KW-0238">DNA-binding</keyword>
<dbReference type="PRINTS" id="PR00039">
    <property type="entry name" value="HTHLYSR"/>
</dbReference>
<evidence type="ECO:0000256" key="4">
    <source>
        <dbReference type="ARBA" id="ARBA00023163"/>
    </source>
</evidence>
<dbReference type="SUPFAM" id="SSF53850">
    <property type="entry name" value="Periplasmic binding protein-like II"/>
    <property type="match status" value="1"/>
</dbReference>
<keyword evidence="4" id="KW-0804">Transcription</keyword>
<dbReference type="InterPro" id="IPR036388">
    <property type="entry name" value="WH-like_DNA-bd_sf"/>
</dbReference>
<comment type="similarity">
    <text evidence="1">Belongs to the LysR transcriptional regulatory family.</text>
</comment>
<evidence type="ECO:0000256" key="3">
    <source>
        <dbReference type="ARBA" id="ARBA00023125"/>
    </source>
</evidence>
<dbReference type="EMBL" id="CP047650">
    <property type="protein sequence ID" value="QHI97727.1"/>
    <property type="molecule type" value="Genomic_DNA"/>
</dbReference>
<evidence type="ECO:0000313" key="7">
    <source>
        <dbReference type="EMBL" id="QHI97727.1"/>
    </source>
</evidence>
<dbReference type="KEGG" id="xyk:GT347_06815"/>
<feature type="region of interest" description="Disordered" evidence="5">
    <location>
        <begin position="324"/>
        <end position="351"/>
    </location>
</feature>
<organism evidence="7 8">
    <name type="scientific">Xylophilus rhododendri</name>
    <dbReference type="NCBI Taxonomy" id="2697032"/>
    <lineage>
        <taxon>Bacteria</taxon>
        <taxon>Pseudomonadati</taxon>
        <taxon>Pseudomonadota</taxon>
        <taxon>Betaproteobacteria</taxon>
        <taxon>Burkholderiales</taxon>
        <taxon>Xylophilus</taxon>
    </lineage>
</organism>
<accession>A0A857J273</accession>
<dbReference type="SUPFAM" id="SSF46785">
    <property type="entry name" value="Winged helix' DNA-binding domain"/>
    <property type="match status" value="1"/>
</dbReference>
<proteinExistence type="inferred from homology"/>
<sequence>MQAFVAGKNMELSWLEDLIALHSSRSFSKAAEIRHVTQPTLSRRIQSLEIWLGAPLIDRRVFPIVLTEQGKSFIKASEDIVQSLYRERDICRGVTRPVRGTMSFAMVQSIATDFFPDWIKLAESKIGPLKLSVASRSLHDCVQALIVDSCDLMLAYASKGSPQILDASRFQTLTVLEDLLVPVCAVDEHGSPAFALPEVLTTPIPYLAYSSYASLSGAVSSIIEAHARREMLDQCYESDLASALKSMALSGRGVAWLPHFSVKAEIADGLLAVAGSMRWAAPIQVNAYRAIETRSQDEEALWAWMQAHPLGRNAMLDGITGPAGAASAVDPRSSNFRRDYPSMSGRRTRRR</sequence>
<keyword evidence="8" id="KW-1185">Reference proteome</keyword>
<feature type="domain" description="HTH lysR-type" evidence="6">
    <location>
        <begin position="10"/>
        <end position="67"/>
    </location>
</feature>